<dbReference type="NCBIfam" id="NF008653">
    <property type="entry name" value="PRK11650.1"/>
    <property type="match status" value="1"/>
</dbReference>
<dbReference type="Pfam" id="PF00005">
    <property type="entry name" value="ABC_tran"/>
    <property type="match status" value="1"/>
</dbReference>
<dbReference type="InterPro" id="IPR008995">
    <property type="entry name" value="Mo/tungstate-bd_C_term_dom"/>
</dbReference>
<dbReference type="InterPro" id="IPR040582">
    <property type="entry name" value="OB_MalK-like"/>
</dbReference>
<evidence type="ECO:0000256" key="2">
    <source>
        <dbReference type="ARBA" id="ARBA00022475"/>
    </source>
</evidence>
<dbReference type="Gene3D" id="2.40.50.100">
    <property type="match status" value="1"/>
</dbReference>
<dbReference type="InterPro" id="IPR017871">
    <property type="entry name" value="ABC_transporter-like_CS"/>
</dbReference>
<keyword evidence="4" id="KW-0762">Sugar transport</keyword>
<feature type="domain" description="ABC transporter" evidence="9">
    <location>
        <begin position="4"/>
        <end position="234"/>
    </location>
</feature>
<keyword evidence="5" id="KW-0547">Nucleotide-binding</keyword>
<dbReference type="PROSITE" id="PS00211">
    <property type="entry name" value="ABC_TRANSPORTER_1"/>
    <property type="match status" value="1"/>
</dbReference>
<evidence type="ECO:0000256" key="4">
    <source>
        <dbReference type="ARBA" id="ARBA00022597"/>
    </source>
</evidence>
<sequence>MAAVNIVNVSKYYGEHIILDQVSLAIEAGEFVAVVGPSGCGKSTLLRLVAGLDKVSSGDILINNQCVNKIPAADRDMAMVFQSYALYPHMSVFDNMAYGLKMRGFKKSAITKKVTEVAEMLQLSEYLQRKPKDLSGGQRQRVAMGRAIARSPAVFLFDEPLSNLDAKLRTEMRHEIKRLHQELNTTCLYVTHDQTEAMTMASRVLVLNKGKIEQVGTPQTLYQQPASLFVAGFTGHYPINFIPARLDLTQKTMVTEWGLAIPLPELSGEVANQDGVMLGIRPEHLKLTTTNQPQSLSVKIRFIDDMGADKLIHVQSLCGRQQLSVRVAADEEISEHNLAVQLSLDKANLYHQKTGLRLGGWCG</sequence>
<proteinExistence type="predicted"/>
<keyword evidence="8" id="KW-0472">Membrane</keyword>
<dbReference type="SMART" id="SM00382">
    <property type="entry name" value="AAA"/>
    <property type="match status" value="1"/>
</dbReference>
<name>A0ABV8CBW0_9GAMM</name>
<dbReference type="PANTHER" id="PTHR43875">
    <property type="entry name" value="MALTODEXTRIN IMPORT ATP-BINDING PROTEIN MSMX"/>
    <property type="match status" value="1"/>
</dbReference>
<keyword evidence="2" id="KW-1003">Cell membrane</keyword>
<accession>A0ABV8CBW0</accession>
<organism evidence="10 11">
    <name type="scientific">Legionella dresdenensis</name>
    <dbReference type="NCBI Taxonomy" id="450200"/>
    <lineage>
        <taxon>Bacteria</taxon>
        <taxon>Pseudomonadati</taxon>
        <taxon>Pseudomonadota</taxon>
        <taxon>Gammaproteobacteria</taxon>
        <taxon>Legionellales</taxon>
        <taxon>Legionellaceae</taxon>
        <taxon>Legionella</taxon>
    </lineage>
</organism>
<evidence type="ECO:0000256" key="8">
    <source>
        <dbReference type="ARBA" id="ARBA00023136"/>
    </source>
</evidence>
<evidence type="ECO:0000256" key="3">
    <source>
        <dbReference type="ARBA" id="ARBA00022519"/>
    </source>
</evidence>
<dbReference type="CDD" id="cd03301">
    <property type="entry name" value="ABC_MalK_N"/>
    <property type="match status" value="1"/>
</dbReference>
<dbReference type="PANTHER" id="PTHR43875:SF12">
    <property type="entry name" value="SN-GLYCEROL-3-PHOSPHATE IMPORT ATP-BINDING PROTEIN UGPC"/>
    <property type="match status" value="1"/>
</dbReference>
<dbReference type="SUPFAM" id="SSF50331">
    <property type="entry name" value="MOP-like"/>
    <property type="match status" value="1"/>
</dbReference>
<gene>
    <name evidence="10" type="ORF">ACFORL_01665</name>
</gene>
<dbReference type="SUPFAM" id="SSF52540">
    <property type="entry name" value="P-loop containing nucleoside triphosphate hydrolases"/>
    <property type="match status" value="1"/>
</dbReference>
<keyword evidence="6 10" id="KW-0067">ATP-binding</keyword>
<dbReference type="InterPro" id="IPR003439">
    <property type="entry name" value="ABC_transporter-like_ATP-bd"/>
</dbReference>
<evidence type="ECO:0000256" key="1">
    <source>
        <dbReference type="ARBA" id="ARBA00022448"/>
    </source>
</evidence>
<dbReference type="Pfam" id="PF17912">
    <property type="entry name" value="OB_MalK"/>
    <property type="match status" value="1"/>
</dbReference>
<evidence type="ECO:0000313" key="11">
    <source>
        <dbReference type="Proteomes" id="UP001595758"/>
    </source>
</evidence>
<evidence type="ECO:0000256" key="5">
    <source>
        <dbReference type="ARBA" id="ARBA00022741"/>
    </source>
</evidence>
<evidence type="ECO:0000256" key="7">
    <source>
        <dbReference type="ARBA" id="ARBA00022967"/>
    </source>
</evidence>
<keyword evidence="7" id="KW-1278">Translocase</keyword>
<dbReference type="RefSeq" id="WP_382340856.1">
    <property type="nucleotide sequence ID" value="NZ_JBHSAB010000001.1"/>
</dbReference>
<dbReference type="InterPro" id="IPR027417">
    <property type="entry name" value="P-loop_NTPase"/>
</dbReference>
<evidence type="ECO:0000313" key="10">
    <source>
        <dbReference type="EMBL" id="MFC3907788.1"/>
    </source>
</evidence>
<dbReference type="Proteomes" id="UP001595758">
    <property type="component" value="Unassembled WGS sequence"/>
</dbReference>
<keyword evidence="11" id="KW-1185">Reference proteome</keyword>
<reference evidence="11" key="1">
    <citation type="journal article" date="2019" name="Int. J. Syst. Evol. Microbiol.">
        <title>The Global Catalogue of Microorganisms (GCM) 10K type strain sequencing project: providing services to taxonomists for standard genome sequencing and annotation.</title>
        <authorList>
            <consortium name="The Broad Institute Genomics Platform"/>
            <consortium name="The Broad Institute Genome Sequencing Center for Infectious Disease"/>
            <person name="Wu L."/>
            <person name="Ma J."/>
        </authorList>
    </citation>
    <scope>NUCLEOTIDE SEQUENCE [LARGE SCALE GENOMIC DNA]</scope>
    <source>
        <strain evidence="11">CCUG 59858</strain>
    </source>
</reference>
<keyword evidence="3" id="KW-0997">Cell inner membrane</keyword>
<comment type="caution">
    <text evidence="10">The sequence shown here is derived from an EMBL/GenBank/DDBJ whole genome shotgun (WGS) entry which is preliminary data.</text>
</comment>
<dbReference type="InterPro" id="IPR047641">
    <property type="entry name" value="ABC_transpr_MalK/UgpC-like"/>
</dbReference>
<dbReference type="GO" id="GO:0005524">
    <property type="term" value="F:ATP binding"/>
    <property type="evidence" value="ECO:0007669"/>
    <property type="project" value="UniProtKB-KW"/>
</dbReference>
<dbReference type="EMBL" id="JBHSAB010000001">
    <property type="protein sequence ID" value="MFC3907788.1"/>
    <property type="molecule type" value="Genomic_DNA"/>
</dbReference>
<protein>
    <submittedName>
        <fullName evidence="10">ABC transporter ATP-binding protein</fullName>
    </submittedName>
</protein>
<dbReference type="InterPro" id="IPR015855">
    <property type="entry name" value="ABC_transpr_MalK-like"/>
</dbReference>
<dbReference type="Gene3D" id="2.40.50.140">
    <property type="entry name" value="Nucleic acid-binding proteins"/>
    <property type="match status" value="1"/>
</dbReference>
<dbReference type="InterPro" id="IPR003593">
    <property type="entry name" value="AAA+_ATPase"/>
</dbReference>
<keyword evidence="1" id="KW-0813">Transport</keyword>
<dbReference type="InterPro" id="IPR012340">
    <property type="entry name" value="NA-bd_OB-fold"/>
</dbReference>
<dbReference type="Gene3D" id="3.40.50.300">
    <property type="entry name" value="P-loop containing nucleotide triphosphate hydrolases"/>
    <property type="match status" value="1"/>
</dbReference>
<dbReference type="PROSITE" id="PS50893">
    <property type="entry name" value="ABC_TRANSPORTER_2"/>
    <property type="match status" value="1"/>
</dbReference>
<evidence type="ECO:0000259" key="9">
    <source>
        <dbReference type="PROSITE" id="PS50893"/>
    </source>
</evidence>
<evidence type="ECO:0000256" key="6">
    <source>
        <dbReference type="ARBA" id="ARBA00022840"/>
    </source>
</evidence>